<sequence length="225" mass="25010">MEQSAAVGPQLHRLLRDQIIHGDIVPGARISETEIATAYAVSRQPVRETFIKLAEEGLVEVRPQRGTFITLISVPAVLTARFIREAIEADIVRRAAEVADAAALKALDMCLAEQRGLDPAAPGEEFMRVDEEFHRLLAELAGHAPVADHLEDLKIHINRVRHISARQFSRQRLIGQHAEVVEAIRRRDPDRAVEAMRIHLQEIVIDLPGIVEAQPDFFTRSGAPG</sequence>
<organism evidence="5 6">
    <name type="scientific">Tianweitania aestuarii</name>
    <dbReference type="NCBI Taxonomy" id="2814886"/>
    <lineage>
        <taxon>Bacteria</taxon>
        <taxon>Pseudomonadati</taxon>
        <taxon>Pseudomonadota</taxon>
        <taxon>Alphaproteobacteria</taxon>
        <taxon>Hyphomicrobiales</taxon>
        <taxon>Phyllobacteriaceae</taxon>
        <taxon>Tianweitania</taxon>
    </lineage>
</organism>
<dbReference type="SMART" id="SM00345">
    <property type="entry name" value="HTH_GNTR"/>
    <property type="match status" value="1"/>
</dbReference>
<evidence type="ECO:0000256" key="2">
    <source>
        <dbReference type="ARBA" id="ARBA00023125"/>
    </source>
</evidence>
<dbReference type="InterPro" id="IPR000524">
    <property type="entry name" value="Tscrpt_reg_HTH_GntR"/>
</dbReference>
<dbReference type="PANTHER" id="PTHR43537">
    <property type="entry name" value="TRANSCRIPTIONAL REGULATOR, GNTR FAMILY"/>
    <property type="match status" value="1"/>
</dbReference>
<comment type="caution">
    <text evidence="5">The sequence shown here is derived from an EMBL/GenBank/DDBJ whole genome shotgun (WGS) entry which is preliminary data.</text>
</comment>
<dbReference type="InterPro" id="IPR008920">
    <property type="entry name" value="TF_FadR/GntR_C"/>
</dbReference>
<name>A0ABS5RYL1_9HYPH</name>
<proteinExistence type="predicted"/>
<protein>
    <submittedName>
        <fullName evidence="5">GntR family transcriptional regulator</fullName>
    </submittedName>
</protein>
<keyword evidence="6" id="KW-1185">Reference proteome</keyword>
<dbReference type="InterPro" id="IPR036390">
    <property type="entry name" value="WH_DNA-bd_sf"/>
</dbReference>
<dbReference type="SMART" id="SM00895">
    <property type="entry name" value="FCD"/>
    <property type="match status" value="1"/>
</dbReference>
<dbReference type="SUPFAM" id="SSF48008">
    <property type="entry name" value="GntR ligand-binding domain-like"/>
    <property type="match status" value="1"/>
</dbReference>
<evidence type="ECO:0000256" key="3">
    <source>
        <dbReference type="ARBA" id="ARBA00023163"/>
    </source>
</evidence>
<dbReference type="Proteomes" id="UP001297272">
    <property type="component" value="Unassembled WGS sequence"/>
</dbReference>
<evidence type="ECO:0000313" key="5">
    <source>
        <dbReference type="EMBL" id="MBS9721412.1"/>
    </source>
</evidence>
<dbReference type="PROSITE" id="PS50949">
    <property type="entry name" value="HTH_GNTR"/>
    <property type="match status" value="1"/>
</dbReference>
<evidence type="ECO:0000259" key="4">
    <source>
        <dbReference type="PROSITE" id="PS50949"/>
    </source>
</evidence>
<dbReference type="Pfam" id="PF00392">
    <property type="entry name" value="GntR"/>
    <property type="match status" value="1"/>
</dbReference>
<dbReference type="InterPro" id="IPR036388">
    <property type="entry name" value="WH-like_DNA-bd_sf"/>
</dbReference>
<dbReference type="EMBL" id="JAFMNX010000003">
    <property type="protein sequence ID" value="MBS9721412.1"/>
    <property type="molecule type" value="Genomic_DNA"/>
</dbReference>
<keyword evidence="3" id="KW-0804">Transcription</keyword>
<gene>
    <name evidence="5" type="ORF">JYU29_12005</name>
</gene>
<dbReference type="InterPro" id="IPR011711">
    <property type="entry name" value="GntR_C"/>
</dbReference>
<keyword evidence="2" id="KW-0238">DNA-binding</keyword>
<evidence type="ECO:0000313" key="6">
    <source>
        <dbReference type="Proteomes" id="UP001297272"/>
    </source>
</evidence>
<evidence type="ECO:0000256" key="1">
    <source>
        <dbReference type="ARBA" id="ARBA00023015"/>
    </source>
</evidence>
<dbReference type="PANTHER" id="PTHR43537:SF6">
    <property type="entry name" value="HTH-TYPE TRANSCRIPTIONAL REPRESSOR RSPR"/>
    <property type="match status" value="1"/>
</dbReference>
<reference evidence="5 6" key="1">
    <citation type="submission" date="2021-03" db="EMBL/GenBank/DDBJ databases">
        <title>Tianweitania aestuarii sp. nov., isolated from a tidal flat.</title>
        <authorList>
            <person name="Park S."/>
            <person name="Yoon J.-H."/>
        </authorList>
    </citation>
    <scope>NUCLEOTIDE SEQUENCE [LARGE SCALE GENOMIC DNA]</scope>
    <source>
        <strain evidence="5 6">BSSL-BM11</strain>
    </source>
</reference>
<dbReference type="Gene3D" id="1.10.10.10">
    <property type="entry name" value="Winged helix-like DNA-binding domain superfamily/Winged helix DNA-binding domain"/>
    <property type="match status" value="1"/>
</dbReference>
<keyword evidence="1" id="KW-0805">Transcription regulation</keyword>
<dbReference type="SUPFAM" id="SSF46785">
    <property type="entry name" value="Winged helix' DNA-binding domain"/>
    <property type="match status" value="1"/>
</dbReference>
<dbReference type="CDD" id="cd07377">
    <property type="entry name" value="WHTH_GntR"/>
    <property type="match status" value="1"/>
</dbReference>
<accession>A0ABS5RYL1</accession>
<feature type="domain" description="HTH gntR-type" evidence="4">
    <location>
        <begin position="5"/>
        <end position="72"/>
    </location>
</feature>
<dbReference type="Pfam" id="PF07729">
    <property type="entry name" value="FCD"/>
    <property type="match status" value="1"/>
</dbReference>
<dbReference type="Gene3D" id="1.20.120.530">
    <property type="entry name" value="GntR ligand-binding domain-like"/>
    <property type="match status" value="1"/>
</dbReference>